<organism evidence="4 5">
    <name type="scientific">Rotaria sordida</name>
    <dbReference type="NCBI Taxonomy" id="392033"/>
    <lineage>
        <taxon>Eukaryota</taxon>
        <taxon>Metazoa</taxon>
        <taxon>Spiralia</taxon>
        <taxon>Gnathifera</taxon>
        <taxon>Rotifera</taxon>
        <taxon>Eurotatoria</taxon>
        <taxon>Bdelloidea</taxon>
        <taxon>Philodinida</taxon>
        <taxon>Philodinidae</taxon>
        <taxon>Rotaria</taxon>
    </lineage>
</organism>
<reference evidence="4" key="1">
    <citation type="submission" date="2021-02" db="EMBL/GenBank/DDBJ databases">
        <authorList>
            <person name="Nowell W R."/>
        </authorList>
    </citation>
    <scope>NUCLEOTIDE SEQUENCE</scope>
</reference>
<accession>A0A820NQT2</accession>
<keyword evidence="3" id="KW-1133">Transmembrane helix</keyword>
<evidence type="ECO:0000256" key="3">
    <source>
        <dbReference type="SAM" id="Phobius"/>
    </source>
</evidence>
<dbReference type="PANTHER" id="PTHR24093">
    <property type="entry name" value="CATION TRANSPORTING ATPASE"/>
    <property type="match status" value="1"/>
</dbReference>
<evidence type="ECO:0000256" key="2">
    <source>
        <dbReference type="ARBA" id="ARBA00022842"/>
    </source>
</evidence>
<dbReference type="EMBL" id="CAJOBE010062913">
    <property type="protein sequence ID" value="CAF4391738.1"/>
    <property type="molecule type" value="Genomic_DNA"/>
</dbReference>
<comment type="caution">
    <text evidence="4">The sequence shown here is derived from an EMBL/GenBank/DDBJ whole genome shotgun (WGS) entry which is preliminary data.</text>
</comment>
<evidence type="ECO:0000256" key="1">
    <source>
        <dbReference type="ARBA" id="ARBA00004127"/>
    </source>
</evidence>
<comment type="subcellular location">
    <subcellularLocation>
        <location evidence="1">Endomembrane system</location>
        <topology evidence="1">Multi-pass membrane protein</topology>
    </subcellularLocation>
</comment>
<keyword evidence="2" id="KW-0460">Magnesium</keyword>
<evidence type="ECO:0000313" key="4">
    <source>
        <dbReference type="EMBL" id="CAF4391738.1"/>
    </source>
</evidence>
<feature type="transmembrane region" description="Helical" evidence="3">
    <location>
        <begin position="41"/>
        <end position="63"/>
    </location>
</feature>
<keyword evidence="3" id="KW-0472">Membrane</keyword>
<dbReference type="InterPro" id="IPR036412">
    <property type="entry name" value="HAD-like_sf"/>
</dbReference>
<proteinExistence type="predicted"/>
<dbReference type="GO" id="GO:0051480">
    <property type="term" value="P:regulation of cytosolic calcium ion concentration"/>
    <property type="evidence" value="ECO:0007669"/>
    <property type="project" value="TreeGrafter"/>
</dbReference>
<gene>
    <name evidence="4" type="ORF">FNK824_LOCUS43644</name>
</gene>
<dbReference type="GO" id="GO:0005388">
    <property type="term" value="F:P-type calcium transporter activity"/>
    <property type="evidence" value="ECO:0007669"/>
    <property type="project" value="TreeGrafter"/>
</dbReference>
<dbReference type="GO" id="GO:0005886">
    <property type="term" value="C:plasma membrane"/>
    <property type="evidence" value="ECO:0007669"/>
    <property type="project" value="TreeGrafter"/>
</dbReference>
<dbReference type="PANTHER" id="PTHR24093:SF369">
    <property type="entry name" value="CALCIUM-TRANSPORTING ATPASE"/>
    <property type="match status" value="1"/>
</dbReference>
<protein>
    <submittedName>
        <fullName evidence="4">Uncharacterized protein</fullName>
    </submittedName>
</protein>
<dbReference type="SUPFAM" id="SSF56784">
    <property type="entry name" value="HAD-like"/>
    <property type="match status" value="1"/>
</dbReference>
<dbReference type="GO" id="GO:0012505">
    <property type="term" value="C:endomembrane system"/>
    <property type="evidence" value="ECO:0007669"/>
    <property type="project" value="UniProtKB-SubCell"/>
</dbReference>
<dbReference type="Gene3D" id="1.20.1110.10">
    <property type="entry name" value="Calcium-transporting ATPase, transmembrane domain"/>
    <property type="match status" value="1"/>
</dbReference>
<sequence>STQGIDAVKQASDIILLDDNFNSIFKAVIWSRSIYDPIAKIFQFKLIVNFVTLLCVFIGVCIVQESPLRIVKCLDGLNLLSIERSSSISNTLGPNIFKKQQKKDL</sequence>
<keyword evidence="3" id="KW-0812">Transmembrane</keyword>
<name>A0A820NQT2_9BILA</name>
<dbReference type="AlphaFoldDB" id="A0A820NQT2"/>
<evidence type="ECO:0000313" key="5">
    <source>
        <dbReference type="Proteomes" id="UP000663874"/>
    </source>
</evidence>
<dbReference type="Proteomes" id="UP000663874">
    <property type="component" value="Unassembled WGS sequence"/>
</dbReference>
<feature type="non-terminal residue" evidence="4">
    <location>
        <position position="1"/>
    </location>
</feature>